<keyword evidence="2" id="KW-0964">Secreted</keyword>
<dbReference type="OrthoDB" id="9797664at2"/>
<evidence type="ECO:0008006" key="5">
    <source>
        <dbReference type="Google" id="ProtNLM"/>
    </source>
</evidence>
<dbReference type="AlphaFoldDB" id="A0A2S1LHF8"/>
<dbReference type="InterPro" id="IPR017996">
    <property type="entry name" value="MRJP/yellow-related"/>
</dbReference>
<dbReference type="SUPFAM" id="SSF101898">
    <property type="entry name" value="NHL repeat"/>
    <property type="match status" value="1"/>
</dbReference>
<evidence type="ECO:0000313" key="4">
    <source>
        <dbReference type="Proteomes" id="UP000244527"/>
    </source>
</evidence>
<reference evidence="3 4" key="1">
    <citation type="submission" date="2017-04" db="EMBL/GenBank/DDBJ databases">
        <title>Compelte genome sequence of WV33.</title>
        <authorList>
            <person name="Lee P.C."/>
        </authorList>
    </citation>
    <scope>NUCLEOTIDE SEQUENCE [LARGE SCALE GENOMIC DNA]</scope>
    <source>
        <strain evidence="3 4">WV33</strain>
    </source>
</reference>
<sequence length="351" mass="39617">MKNILAFSVILLSLAACKGRINSKAEPKTAHQVTQVAEFKGQQVTGIAIANSGRMFVNFPRWREGVESAVVEIDGNKNKSYPNQEWNSWEIGQPVVADKFIAVQSVLAHDDKLYVLDTRNPQFKTVLDAPRVFVFDLKSNTLTATYILEKNSFHPDSYINDLRVDGDKIYFTDSGHAGLVVYNIATGTSKRILNDHFSTSAEVAYLTFAGTQWKRSVHSDGIELDVKNQRLLYHALTGYSLYSIPTASFDLDNKTEIEKTVRLESKTAAPDGMIFDNKGFLYYADLEKNKIDYRKPDGTIHTLIEGVDVRWADSFSIYKDDLYYTNSRINEVTGPIDEMVFTINKIKLPLN</sequence>
<dbReference type="Proteomes" id="UP000244527">
    <property type="component" value="Chromosome"/>
</dbReference>
<evidence type="ECO:0000313" key="3">
    <source>
        <dbReference type="EMBL" id="AWG23138.1"/>
    </source>
</evidence>
<dbReference type="GO" id="GO:0005576">
    <property type="term" value="C:extracellular region"/>
    <property type="evidence" value="ECO:0007669"/>
    <property type="project" value="UniProtKB-SubCell"/>
</dbReference>
<accession>A0A2S1LHF8</accession>
<proteinExistence type="predicted"/>
<comment type="subcellular location">
    <subcellularLocation>
        <location evidence="1">Secreted</location>
    </subcellularLocation>
</comment>
<dbReference type="PROSITE" id="PS51257">
    <property type="entry name" value="PROKAR_LIPOPROTEIN"/>
    <property type="match status" value="1"/>
</dbReference>
<dbReference type="RefSeq" id="WP_108742043.1">
    <property type="nucleotide sequence ID" value="NZ_CP020918.1"/>
</dbReference>
<protein>
    <recommendedName>
        <fullName evidence="5">Major royal jelly protein</fullName>
    </recommendedName>
</protein>
<dbReference type="Gene3D" id="2.120.10.30">
    <property type="entry name" value="TolB, C-terminal domain"/>
    <property type="match status" value="1"/>
</dbReference>
<evidence type="ECO:0000256" key="1">
    <source>
        <dbReference type="ARBA" id="ARBA00004613"/>
    </source>
</evidence>
<dbReference type="InterPro" id="IPR011042">
    <property type="entry name" value="6-blade_b-propeller_TolB-like"/>
</dbReference>
<dbReference type="PANTHER" id="PTHR10009">
    <property type="entry name" value="PROTEIN YELLOW-RELATED"/>
    <property type="match status" value="1"/>
</dbReference>
<dbReference type="Pfam" id="PF03022">
    <property type="entry name" value="MRJP"/>
    <property type="match status" value="1"/>
</dbReference>
<evidence type="ECO:0000256" key="2">
    <source>
        <dbReference type="ARBA" id="ARBA00022525"/>
    </source>
</evidence>
<name>A0A2S1LHF8_9FLAO</name>
<keyword evidence="4" id="KW-1185">Reference proteome</keyword>
<dbReference type="EMBL" id="CP020918">
    <property type="protein sequence ID" value="AWG23138.1"/>
    <property type="molecule type" value="Genomic_DNA"/>
</dbReference>
<gene>
    <name evidence="3" type="ORF">FFWV33_17185</name>
</gene>
<dbReference type="KEGG" id="ffa:FFWV33_17185"/>
<dbReference type="PANTHER" id="PTHR10009:SF18">
    <property type="entry name" value="PROTEIN YELLOW-LIKE PROTEIN"/>
    <property type="match status" value="1"/>
</dbReference>
<organism evidence="3 4">
    <name type="scientific">Flavobacterium faecale</name>
    <dbReference type="NCBI Taxonomy" id="1355330"/>
    <lineage>
        <taxon>Bacteria</taxon>
        <taxon>Pseudomonadati</taxon>
        <taxon>Bacteroidota</taxon>
        <taxon>Flavobacteriia</taxon>
        <taxon>Flavobacteriales</taxon>
        <taxon>Flavobacteriaceae</taxon>
        <taxon>Flavobacterium</taxon>
    </lineage>
</organism>